<reference evidence="9 10" key="1">
    <citation type="journal article" date="2014" name="Genome Biol. Evol.">
        <title>The secreted proteins of Achlya hypogyna and Thraustotheca clavata identify the ancestral oomycete secretome and reveal gene acquisitions by horizontal gene transfer.</title>
        <authorList>
            <person name="Misner I."/>
            <person name="Blouin N."/>
            <person name="Leonard G."/>
            <person name="Richards T.A."/>
            <person name="Lane C.E."/>
        </authorList>
    </citation>
    <scope>NUCLEOTIDE SEQUENCE [LARGE SCALE GENOMIC DNA]</scope>
    <source>
        <strain evidence="9 10">ATCC 34112</strain>
    </source>
</reference>
<dbReference type="Gene3D" id="3.10.200.10">
    <property type="entry name" value="Alpha carbonic anhydrase"/>
    <property type="match status" value="1"/>
</dbReference>
<evidence type="ECO:0000256" key="2">
    <source>
        <dbReference type="ARBA" id="ARBA00012925"/>
    </source>
</evidence>
<dbReference type="Pfam" id="PF00194">
    <property type="entry name" value="Carb_anhydrase"/>
    <property type="match status" value="1"/>
</dbReference>
<dbReference type="InterPro" id="IPR001148">
    <property type="entry name" value="CA_dom"/>
</dbReference>
<keyword evidence="4 6" id="KW-0862">Zinc</keyword>
<gene>
    <name evidence="9" type="ORF">THRCLA_01580</name>
</gene>
<dbReference type="PANTHER" id="PTHR18952:SF208">
    <property type="entry name" value="CARBONIC ANHYDRASE XA-RELATED"/>
    <property type="match status" value="1"/>
</dbReference>
<dbReference type="GO" id="GO:0004089">
    <property type="term" value="F:carbonate dehydratase activity"/>
    <property type="evidence" value="ECO:0007669"/>
    <property type="project" value="UniProtKB-UniRule"/>
</dbReference>
<dbReference type="SMART" id="SM01057">
    <property type="entry name" value="Carb_anhydrase"/>
    <property type="match status" value="1"/>
</dbReference>
<comment type="catalytic activity">
    <reaction evidence="6">
        <text>hydrogencarbonate + H(+) = CO2 + H2O</text>
        <dbReference type="Rhea" id="RHEA:10748"/>
        <dbReference type="ChEBI" id="CHEBI:15377"/>
        <dbReference type="ChEBI" id="CHEBI:15378"/>
        <dbReference type="ChEBI" id="CHEBI:16526"/>
        <dbReference type="ChEBI" id="CHEBI:17544"/>
        <dbReference type="EC" id="4.2.1.1"/>
    </reaction>
</comment>
<evidence type="ECO:0000313" key="9">
    <source>
        <dbReference type="EMBL" id="OQS06379.1"/>
    </source>
</evidence>
<sequence length="250" mass="28007">MGGILSRKKKKPSRTIHVSPKKQPKSQTPPKEQAEITSTSNNACNVAFCKMPMEQSPIAIPSIQSIPNASKVSITFGSTEAEAYYQDFNIFFTWTGGARASLILNGIKYTPLQFHFHTPSEHTIEGTQYPFEMHIVYTSETKDIAIVAFVFKYGDIEDNFLQQIWPVIPKLKPHKPREPVGIVDGNSLLSGREDFYRYSGAEKGGVEWVLVRQPRIVSPRQVAVLFDALHTANARPLQPLTGRDVTLYVT</sequence>
<dbReference type="SUPFAM" id="SSF51069">
    <property type="entry name" value="Carbonic anhydrase"/>
    <property type="match status" value="1"/>
</dbReference>
<dbReference type="PROSITE" id="PS51144">
    <property type="entry name" value="ALPHA_CA_2"/>
    <property type="match status" value="1"/>
</dbReference>
<feature type="domain" description="Alpha-carbonic anhydrase" evidence="8">
    <location>
        <begin position="34"/>
        <end position="249"/>
    </location>
</feature>
<proteinExistence type="inferred from homology"/>
<comment type="similarity">
    <text evidence="6">Belongs to the alpha-carbonic anhydrase family.</text>
</comment>
<dbReference type="GO" id="GO:0006730">
    <property type="term" value="P:one-carbon metabolic process"/>
    <property type="evidence" value="ECO:0007669"/>
    <property type="project" value="TreeGrafter"/>
</dbReference>
<dbReference type="EMBL" id="JNBS01000350">
    <property type="protein sequence ID" value="OQS06379.1"/>
    <property type="molecule type" value="Genomic_DNA"/>
</dbReference>
<evidence type="ECO:0000256" key="7">
    <source>
        <dbReference type="SAM" id="MobiDB-lite"/>
    </source>
</evidence>
<keyword evidence="10" id="KW-1185">Reference proteome</keyword>
<dbReference type="Proteomes" id="UP000243217">
    <property type="component" value="Unassembled WGS sequence"/>
</dbReference>
<dbReference type="GO" id="GO:0008270">
    <property type="term" value="F:zinc ion binding"/>
    <property type="evidence" value="ECO:0007669"/>
    <property type="project" value="UniProtKB-UniRule"/>
</dbReference>
<evidence type="ECO:0000256" key="4">
    <source>
        <dbReference type="ARBA" id="ARBA00022833"/>
    </source>
</evidence>
<protein>
    <recommendedName>
        <fullName evidence="2 6">Carbonic anhydrase</fullName>
        <ecNumber evidence="2 6">4.2.1.1</ecNumber>
    </recommendedName>
</protein>
<evidence type="ECO:0000313" key="10">
    <source>
        <dbReference type="Proteomes" id="UP000243217"/>
    </source>
</evidence>
<keyword evidence="3 6" id="KW-0479">Metal-binding</keyword>
<dbReference type="InterPro" id="IPR036398">
    <property type="entry name" value="CA_dom_sf"/>
</dbReference>
<comment type="caution">
    <text evidence="9">The sequence shown here is derived from an EMBL/GenBank/DDBJ whole genome shotgun (WGS) entry which is preliminary data.</text>
</comment>
<evidence type="ECO:0000259" key="8">
    <source>
        <dbReference type="PROSITE" id="PS51144"/>
    </source>
</evidence>
<dbReference type="OrthoDB" id="429145at2759"/>
<keyword evidence="5 6" id="KW-0456">Lyase</keyword>
<evidence type="ECO:0000256" key="1">
    <source>
        <dbReference type="ARBA" id="ARBA00001947"/>
    </source>
</evidence>
<name>A0A1W0A847_9STRA</name>
<evidence type="ECO:0000256" key="5">
    <source>
        <dbReference type="ARBA" id="ARBA00023239"/>
    </source>
</evidence>
<organism evidence="9 10">
    <name type="scientific">Thraustotheca clavata</name>
    <dbReference type="NCBI Taxonomy" id="74557"/>
    <lineage>
        <taxon>Eukaryota</taxon>
        <taxon>Sar</taxon>
        <taxon>Stramenopiles</taxon>
        <taxon>Oomycota</taxon>
        <taxon>Saprolegniomycetes</taxon>
        <taxon>Saprolegniales</taxon>
        <taxon>Achlyaceae</taxon>
        <taxon>Thraustotheca</taxon>
    </lineage>
</organism>
<evidence type="ECO:0000256" key="6">
    <source>
        <dbReference type="RuleBase" id="RU367011"/>
    </source>
</evidence>
<dbReference type="InterPro" id="IPR041891">
    <property type="entry name" value="Alpha_CA_prokaryot-like"/>
</dbReference>
<dbReference type="CDD" id="cd03124">
    <property type="entry name" value="alpha_CA_prokaryotic_like"/>
    <property type="match status" value="1"/>
</dbReference>
<feature type="region of interest" description="Disordered" evidence="7">
    <location>
        <begin position="1"/>
        <end position="38"/>
    </location>
</feature>
<dbReference type="PANTHER" id="PTHR18952">
    <property type="entry name" value="CARBONIC ANHYDRASE"/>
    <property type="match status" value="1"/>
</dbReference>
<comment type="function">
    <text evidence="6">Reversible hydration of carbon dioxide.</text>
</comment>
<dbReference type="PROSITE" id="PS00162">
    <property type="entry name" value="ALPHA_CA_1"/>
    <property type="match status" value="1"/>
</dbReference>
<comment type="cofactor">
    <cofactor evidence="1 6">
        <name>Zn(2+)</name>
        <dbReference type="ChEBI" id="CHEBI:29105"/>
    </cofactor>
</comment>
<accession>A0A1W0A847</accession>
<dbReference type="InterPro" id="IPR018338">
    <property type="entry name" value="Carbonic_anhydrase_a-class_CS"/>
</dbReference>
<dbReference type="AlphaFoldDB" id="A0A1W0A847"/>
<dbReference type="EC" id="4.2.1.1" evidence="2 6"/>
<dbReference type="InterPro" id="IPR023561">
    <property type="entry name" value="Carbonic_anhydrase_a-class"/>
</dbReference>
<dbReference type="STRING" id="74557.A0A1W0A847"/>
<feature type="compositionally biased region" description="Basic residues" evidence="7">
    <location>
        <begin position="1"/>
        <end position="24"/>
    </location>
</feature>
<evidence type="ECO:0000256" key="3">
    <source>
        <dbReference type="ARBA" id="ARBA00022723"/>
    </source>
</evidence>